<dbReference type="NCBIfam" id="NF001908">
    <property type="entry name" value="PRK00668.1"/>
    <property type="match status" value="1"/>
</dbReference>
<accession>A0A7Y9LLC8</accession>
<evidence type="ECO:0000313" key="19">
    <source>
        <dbReference type="EMBL" id="NYE83819.1"/>
    </source>
</evidence>
<evidence type="ECO:0000256" key="15">
    <source>
        <dbReference type="PROSITE-ProRule" id="PRU00706"/>
    </source>
</evidence>
<comment type="subcellular location">
    <subcellularLocation>
        <location evidence="1 14">Cytoplasm</location>
    </subcellularLocation>
</comment>
<evidence type="ECO:0000256" key="17">
    <source>
        <dbReference type="RuleBase" id="RU004013"/>
    </source>
</evidence>
<comment type="catalytic activity">
    <reaction evidence="14 17">
        <text>a 2'-deoxyribonucleoside 5'-diphosphate + ATP = a 2'-deoxyribonucleoside 5'-triphosphate + ADP</text>
        <dbReference type="Rhea" id="RHEA:44640"/>
        <dbReference type="ChEBI" id="CHEBI:30616"/>
        <dbReference type="ChEBI" id="CHEBI:61560"/>
        <dbReference type="ChEBI" id="CHEBI:73316"/>
        <dbReference type="ChEBI" id="CHEBI:456216"/>
        <dbReference type="EC" id="2.7.4.6"/>
    </reaction>
</comment>
<keyword evidence="10 14" id="KW-0418">Kinase</keyword>
<evidence type="ECO:0000256" key="7">
    <source>
        <dbReference type="ARBA" id="ARBA00022679"/>
    </source>
</evidence>
<comment type="subunit">
    <text evidence="14">Homotetramer.</text>
</comment>
<dbReference type="AlphaFoldDB" id="A0A7Y9LLC8"/>
<keyword evidence="8 14" id="KW-0479">Metal-binding</keyword>
<dbReference type="Gene3D" id="3.30.70.141">
    <property type="entry name" value="Nucleoside diphosphate kinase-like domain"/>
    <property type="match status" value="1"/>
</dbReference>
<dbReference type="GO" id="GO:0005737">
    <property type="term" value="C:cytoplasm"/>
    <property type="evidence" value="ECO:0007669"/>
    <property type="project" value="UniProtKB-SubCell"/>
</dbReference>
<dbReference type="GO" id="GO:0004550">
    <property type="term" value="F:nucleoside diphosphate kinase activity"/>
    <property type="evidence" value="ECO:0007669"/>
    <property type="project" value="UniProtKB-UniRule"/>
</dbReference>
<dbReference type="InterPro" id="IPR001564">
    <property type="entry name" value="Nucleoside_diP_kinase"/>
</dbReference>
<gene>
    <name evidence="14" type="primary">ndk</name>
    <name evidence="19" type="ORF">FHW18_003090</name>
</gene>
<feature type="binding site" evidence="14 15">
    <location>
        <position position="112"/>
    </location>
    <ligand>
        <name>ATP</name>
        <dbReference type="ChEBI" id="CHEBI:30616"/>
    </ligand>
</feature>
<evidence type="ECO:0000256" key="16">
    <source>
        <dbReference type="RuleBase" id="RU004011"/>
    </source>
</evidence>
<keyword evidence="9 14" id="KW-0547">Nucleotide-binding</keyword>
<dbReference type="SUPFAM" id="SSF54919">
    <property type="entry name" value="Nucleoside diphosphate kinase, NDK"/>
    <property type="match status" value="1"/>
</dbReference>
<reference evidence="19 20" key="1">
    <citation type="submission" date="2020-07" db="EMBL/GenBank/DDBJ databases">
        <title>Genomic Encyclopedia of Type Strains, Phase IV (KMG-V): Genome sequencing to study the core and pangenomes of soil and plant-associated prokaryotes.</title>
        <authorList>
            <person name="Whitman W."/>
        </authorList>
    </citation>
    <scope>NUCLEOTIDE SEQUENCE [LARGE SCALE GENOMIC DNA]</scope>
    <source>
        <strain evidence="19 20">SAS40</strain>
    </source>
</reference>
<evidence type="ECO:0000313" key="20">
    <source>
        <dbReference type="Proteomes" id="UP000542125"/>
    </source>
</evidence>
<evidence type="ECO:0000256" key="1">
    <source>
        <dbReference type="ARBA" id="ARBA00004496"/>
    </source>
</evidence>
<dbReference type="CDD" id="cd04413">
    <property type="entry name" value="NDPk_I"/>
    <property type="match status" value="1"/>
</dbReference>
<dbReference type="GO" id="GO:0005524">
    <property type="term" value="F:ATP binding"/>
    <property type="evidence" value="ECO:0007669"/>
    <property type="project" value="UniProtKB-UniRule"/>
</dbReference>
<dbReference type="Proteomes" id="UP000542125">
    <property type="component" value="Unassembled WGS sequence"/>
</dbReference>
<organism evidence="19 20">
    <name type="scientific">Pigmentiphaga litoralis</name>
    <dbReference type="NCBI Taxonomy" id="516702"/>
    <lineage>
        <taxon>Bacteria</taxon>
        <taxon>Pseudomonadati</taxon>
        <taxon>Pseudomonadota</taxon>
        <taxon>Betaproteobacteria</taxon>
        <taxon>Burkholderiales</taxon>
        <taxon>Alcaligenaceae</taxon>
        <taxon>Pigmentiphaga</taxon>
    </lineage>
</organism>
<dbReference type="EMBL" id="JACBYR010000001">
    <property type="protein sequence ID" value="NYE83819.1"/>
    <property type="molecule type" value="Genomic_DNA"/>
</dbReference>
<evidence type="ECO:0000256" key="10">
    <source>
        <dbReference type="ARBA" id="ARBA00022777"/>
    </source>
</evidence>
<evidence type="ECO:0000256" key="6">
    <source>
        <dbReference type="ARBA" id="ARBA00022553"/>
    </source>
</evidence>
<keyword evidence="11 14" id="KW-0067">ATP-binding</keyword>
<evidence type="ECO:0000256" key="13">
    <source>
        <dbReference type="ARBA" id="ARBA00023080"/>
    </source>
</evidence>
<dbReference type="InterPro" id="IPR023005">
    <property type="entry name" value="Nucleoside_diP_kinase_AS"/>
</dbReference>
<evidence type="ECO:0000256" key="14">
    <source>
        <dbReference type="HAMAP-Rule" id="MF_00451"/>
    </source>
</evidence>
<dbReference type="GO" id="GO:0006241">
    <property type="term" value="P:CTP biosynthetic process"/>
    <property type="evidence" value="ECO:0007669"/>
    <property type="project" value="UniProtKB-UniRule"/>
</dbReference>
<keyword evidence="7 14" id="KW-0808">Transferase</keyword>
<protein>
    <recommendedName>
        <fullName evidence="4 14">Nucleoside diphosphate kinase</fullName>
        <shortName evidence="14">NDK</shortName>
        <shortName evidence="14">NDP kinase</shortName>
        <ecNumber evidence="3 14">2.7.4.6</ecNumber>
    </recommendedName>
    <alternativeName>
        <fullName evidence="14">Nucleoside-2-P kinase</fullName>
    </alternativeName>
</protein>
<evidence type="ECO:0000256" key="5">
    <source>
        <dbReference type="ARBA" id="ARBA00022490"/>
    </source>
</evidence>
<dbReference type="GO" id="GO:0046872">
    <property type="term" value="F:metal ion binding"/>
    <property type="evidence" value="ECO:0007669"/>
    <property type="project" value="UniProtKB-KW"/>
</dbReference>
<dbReference type="HAMAP" id="MF_00451">
    <property type="entry name" value="NDP_kinase"/>
    <property type="match status" value="1"/>
</dbReference>
<keyword evidence="20" id="KW-1185">Reference proteome</keyword>
<dbReference type="FunFam" id="3.30.70.141:FF:000001">
    <property type="entry name" value="Nucleoside diphosphate kinase"/>
    <property type="match status" value="1"/>
</dbReference>
<proteinExistence type="inferred from homology"/>
<keyword evidence="5 14" id="KW-0963">Cytoplasm</keyword>
<comment type="catalytic activity">
    <reaction evidence="14">
        <text>a ribonucleoside 5'-diphosphate + ATP = a ribonucleoside 5'-triphosphate + ADP</text>
        <dbReference type="Rhea" id="RHEA:18113"/>
        <dbReference type="ChEBI" id="CHEBI:30616"/>
        <dbReference type="ChEBI" id="CHEBI:57930"/>
        <dbReference type="ChEBI" id="CHEBI:61557"/>
        <dbReference type="ChEBI" id="CHEBI:456216"/>
        <dbReference type="EC" id="2.7.4.6"/>
    </reaction>
</comment>
<dbReference type="PANTHER" id="PTHR46161">
    <property type="entry name" value="NUCLEOSIDE DIPHOSPHATE KINASE"/>
    <property type="match status" value="1"/>
</dbReference>
<evidence type="ECO:0000256" key="3">
    <source>
        <dbReference type="ARBA" id="ARBA00012966"/>
    </source>
</evidence>
<keyword evidence="13 14" id="KW-0546">Nucleotide metabolism</keyword>
<feature type="binding site" evidence="14 15">
    <location>
        <position position="123"/>
    </location>
    <ligand>
        <name>ATP</name>
        <dbReference type="ChEBI" id="CHEBI:30616"/>
    </ligand>
</feature>
<dbReference type="PROSITE" id="PS51374">
    <property type="entry name" value="NDPK_LIKE"/>
    <property type="match status" value="1"/>
</dbReference>
<evidence type="ECO:0000256" key="4">
    <source>
        <dbReference type="ARBA" id="ARBA00017632"/>
    </source>
</evidence>
<comment type="function">
    <text evidence="14">Major role in the synthesis of nucleoside triphosphates other than ATP. The ATP gamma phosphate is transferred to the NDP beta phosphate via a ping-pong mechanism, using a phosphorylated active-site intermediate.</text>
</comment>
<evidence type="ECO:0000256" key="2">
    <source>
        <dbReference type="ARBA" id="ARBA00008142"/>
    </source>
</evidence>
<feature type="binding site" evidence="14 15">
    <location>
        <position position="106"/>
    </location>
    <ligand>
        <name>ATP</name>
        <dbReference type="ChEBI" id="CHEBI:30616"/>
    </ligand>
</feature>
<dbReference type="EC" id="2.7.4.6" evidence="3 14"/>
<dbReference type="GO" id="GO:0006183">
    <property type="term" value="P:GTP biosynthetic process"/>
    <property type="evidence" value="ECO:0007669"/>
    <property type="project" value="UniProtKB-UniRule"/>
</dbReference>
<sequence>MIQFKVSFTPKYLFLLEFLMAIERTLSIIKPDAVAKNVIGQIVSRFETAGLRVVAARLVQLSRADAERFYAVHAARPFFKDLVDFMISGPVFVQALEGEGAILKNRDLMGATDPKKAEKGTIRADFADSIDANAVHGSDAPETAKVEIAFFFPELEIHSR</sequence>
<keyword evidence="12 14" id="KW-0460">Magnesium</keyword>
<dbReference type="InterPro" id="IPR034907">
    <property type="entry name" value="NDK-like_dom"/>
</dbReference>
<dbReference type="InterPro" id="IPR036850">
    <property type="entry name" value="NDK-like_dom_sf"/>
</dbReference>
<feature type="active site" description="Pros-phosphohistidine intermediate" evidence="14 15">
    <location>
        <position position="136"/>
    </location>
</feature>
<evidence type="ECO:0000256" key="8">
    <source>
        <dbReference type="ARBA" id="ARBA00022723"/>
    </source>
</evidence>
<keyword evidence="6 14" id="KW-0597">Phosphoprotein</keyword>
<dbReference type="GO" id="GO:0006228">
    <property type="term" value="P:UTP biosynthetic process"/>
    <property type="evidence" value="ECO:0007669"/>
    <property type="project" value="UniProtKB-UniRule"/>
</dbReference>
<evidence type="ECO:0000256" key="12">
    <source>
        <dbReference type="ARBA" id="ARBA00022842"/>
    </source>
</evidence>
<comment type="caution">
    <text evidence="19">The sequence shown here is derived from an EMBL/GenBank/DDBJ whole genome shotgun (WGS) entry which is preliminary data.</text>
</comment>
<feature type="binding site" evidence="14 15">
    <location>
        <position position="30"/>
    </location>
    <ligand>
        <name>ATP</name>
        <dbReference type="ChEBI" id="CHEBI:30616"/>
    </ligand>
</feature>
<comment type="cofactor">
    <cofactor evidence="14">
        <name>Mg(2+)</name>
        <dbReference type="ChEBI" id="CHEBI:18420"/>
    </cofactor>
</comment>
<evidence type="ECO:0000259" key="18">
    <source>
        <dbReference type="SMART" id="SM00562"/>
    </source>
</evidence>
<feature type="binding site" evidence="14 15">
    <location>
        <position position="133"/>
    </location>
    <ligand>
        <name>ATP</name>
        <dbReference type="ChEBI" id="CHEBI:30616"/>
    </ligand>
</feature>
<feature type="domain" description="Nucleoside diphosphate kinase-like" evidence="18">
    <location>
        <begin position="22"/>
        <end position="159"/>
    </location>
</feature>
<feature type="binding site" evidence="14 15">
    <location>
        <position position="78"/>
    </location>
    <ligand>
        <name>ATP</name>
        <dbReference type="ChEBI" id="CHEBI:30616"/>
    </ligand>
</feature>
<dbReference type="PANTHER" id="PTHR46161:SF3">
    <property type="entry name" value="NUCLEOSIDE DIPHOSPHATE KINASE DDB_G0292928-RELATED"/>
    <property type="match status" value="1"/>
</dbReference>
<name>A0A7Y9LLC8_9BURK</name>
<comment type="similarity">
    <text evidence="2 14 15 16">Belongs to the NDK family.</text>
</comment>
<evidence type="ECO:0000256" key="11">
    <source>
        <dbReference type="ARBA" id="ARBA00022840"/>
    </source>
</evidence>
<dbReference type="PRINTS" id="PR01243">
    <property type="entry name" value="NUCDPKINASE"/>
</dbReference>
<dbReference type="Pfam" id="PF00334">
    <property type="entry name" value="NDK"/>
    <property type="match status" value="1"/>
</dbReference>
<dbReference type="SMART" id="SM00562">
    <property type="entry name" value="NDK"/>
    <property type="match status" value="1"/>
</dbReference>
<evidence type="ECO:0000256" key="9">
    <source>
        <dbReference type="ARBA" id="ARBA00022741"/>
    </source>
</evidence>
<dbReference type="PROSITE" id="PS00469">
    <property type="entry name" value="NDPK"/>
    <property type="match status" value="1"/>
</dbReference>